<dbReference type="NCBIfam" id="TIGR00229">
    <property type="entry name" value="sensory_box"/>
    <property type="match status" value="2"/>
</dbReference>
<evidence type="ECO:0000259" key="11">
    <source>
        <dbReference type="PROSITE" id="PS50113"/>
    </source>
</evidence>
<evidence type="ECO:0000256" key="6">
    <source>
        <dbReference type="ARBA" id="ARBA00022801"/>
    </source>
</evidence>
<dbReference type="SUPFAM" id="SSF109604">
    <property type="entry name" value="HD-domain/PDEase-like"/>
    <property type="match status" value="1"/>
</dbReference>
<keyword evidence="7" id="KW-0067">ATP-binding</keyword>
<dbReference type="GO" id="GO:0016301">
    <property type="term" value="F:kinase activity"/>
    <property type="evidence" value="ECO:0007669"/>
    <property type="project" value="UniProtKB-KW"/>
</dbReference>
<dbReference type="HOGENOM" id="CLU_000445_92_7_7"/>
<dbReference type="CDD" id="cd00130">
    <property type="entry name" value="PAS"/>
    <property type="match status" value="2"/>
</dbReference>
<dbReference type="InterPro" id="IPR029151">
    <property type="entry name" value="Sensor-like_sf"/>
</dbReference>
<dbReference type="RefSeq" id="WP_008337940.1">
    <property type="nucleotide sequence ID" value="NZ_AFRZ01000001.1"/>
</dbReference>
<evidence type="ECO:0000313" key="14">
    <source>
        <dbReference type="Proteomes" id="UP000006431"/>
    </source>
</evidence>
<dbReference type="GO" id="GO:0016020">
    <property type="term" value="C:membrane"/>
    <property type="evidence" value="ECO:0007669"/>
    <property type="project" value="UniProtKB-SubCell"/>
</dbReference>
<sequence length="793" mass="91521">MGKIINKERIILILTILSIGLILYFEFTYKKNLYLAEKIYDLQLQYSEKVISNKRVVETLFHELLENHEIASIINESNAGLNRDSNREKLYILLNERYKRMEKSGILQLHFHLADGESFFRFHKQGKFGDTLLFRESIKKVIETKQPVYGFEVGKYFDGFRYVYPIFHNEEYVGSVELSISVLSVIEQMKESLDADYSIIIKKSIMESRVVKDHLKKYYHEFCASDKYYMSNNIHANNIISTGSMKSIMGYITDNIGKNKAFAQDSFNLGKNKIFIFVPIEDVAGNTAGYVISSRDDNAIYNMLIVELIKYLIALFALMIIFYFYRQSRQKTNTIEQLQNAIDKTTLVSKTDLRGKITYVNDAFVKLSGYSKEDLLGKPHSIVRHSDTPPEVFKEMWTTIQIGQIWHGKIKNRKKDGGYYIVDVNIFPIKNDKNVIVEYIAIRHDITELEELKELLTKELSTSNQSLQDKMNLLAQYEKAIESAASFTRTDENGVITYINETHEKITGFKKEELLGKRHTPLLRDKSVTDEFYKNLWDTVKSKKNFNGVISNVAKDGRTIYLDTLIVPILDLNGDIVEYMSIQYDISDVINVHKEIEETQREVIYKMGEIGESRSKETGNHVKRVAEYSKLLACKYGLPKEESELLYDASPMHDIGKVGIPDNVLKKPGKLDADEWEIMRTHSEIGYNVLKGSNRDILKAAATVAYEHHEKYDGSGYPNGLKGENIHIYGRITAVADVFDALGSDRAYKKAWSDEEIFELFRNGKGTHFDPKLVDLFFENLDDFLEIRDKLRD</sequence>
<comment type="subcellular location">
    <subcellularLocation>
        <location evidence="1">Membrane</location>
    </subcellularLocation>
</comment>
<keyword evidence="9" id="KW-1133">Transmembrane helix</keyword>
<dbReference type="Pfam" id="PF13487">
    <property type="entry name" value="HD_5"/>
    <property type="match status" value="1"/>
</dbReference>
<feature type="domain" description="PAC" evidence="11">
    <location>
        <begin position="544"/>
        <end position="598"/>
    </location>
</feature>
<evidence type="ECO:0000256" key="4">
    <source>
        <dbReference type="ARBA" id="ARBA00022741"/>
    </source>
</evidence>
<dbReference type="SMART" id="SM00091">
    <property type="entry name" value="PAS"/>
    <property type="match status" value="2"/>
</dbReference>
<proteinExistence type="predicted"/>
<protein>
    <submittedName>
        <fullName evidence="13">Membrane protein containing Metal-dependent phosphohydrolase, HD region, subdomain // PAS fold-3</fullName>
    </submittedName>
</protein>
<evidence type="ECO:0000256" key="3">
    <source>
        <dbReference type="ARBA" id="ARBA00022679"/>
    </source>
</evidence>
<dbReference type="AlphaFoldDB" id="B6BKA8"/>
<dbReference type="Pfam" id="PF14827">
    <property type="entry name" value="dCache_3"/>
    <property type="match status" value="1"/>
</dbReference>
<evidence type="ECO:0000256" key="7">
    <source>
        <dbReference type="ARBA" id="ARBA00022840"/>
    </source>
</evidence>
<keyword evidence="5" id="KW-0418">Kinase</keyword>
<dbReference type="CDD" id="cd00077">
    <property type="entry name" value="HDc"/>
    <property type="match status" value="1"/>
</dbReference>
<dbReference type="PATRIC" id="fig|929558.5.peg.432"/>
<accession>H1FUV4</accession>
<name>B6BKA8_SULGG</name>
<dbReference type="FunFam" id="1.10.3210.10:FF:000018">
    <property type="entry name" value="Two-component system response regulator"/>
    <property type="match status" value="1"/>
</dbReference>
<dbReference type="GO" id="GO:0000160">
    <property type="term" value="P:phosphorelay signal transduction system"/>
    <property type="evidence" value="ECO:0007669"/>
    <property type="project" value="UniProtKB-KW"/>
</dbReference>
<reference evidence="13 14" key="1">
    <citation type="journal article" date="2012" name="Proc. Natl. Acad. Sci. U.S.A.">
        <title>Genome and physiology of a model Epsilonproteobacterium responsible for sulfide detoxification in marine oxygen depletion zones.</title>
        <authorList>
            <person name="Grote J."/>
            <person name="Schott T."/>
            <person name="Bruckner C.G."/>
            <person name="Glockner F.O."/>
            <person name="Jost G."/>
            <person name="Teeling H."/>
            <person name="Labrenz M."/>
            <person name="Jurgens K."/>
        </authorList>
    </citation>
    <scope>NUCLEOTIDE SEQUENCE [LARGE SCALE GENOMIC DNA]</scope>
    <source>
        <strain evidence="13 14">GD1</strain>
    </source>
</reference>
<dbReference type="GO" id="GO:0009214">
    <property type="term" value="P:cyclic nucleotide catabolic process"/>
    <property type="evidence" value="ECO:0007669"/>
    <property type="project" value="UniProtKB-ARBA"/>
</dbReference>
<evidence type="ECO:0000256" key="2">
    <source>
        <dbReference type="ARBA" id="ARBA00022553"/>
    </source>
</evidence>
<comment type="caution">
    <text evidence="13">The sequence shown here is derived from an EMBL/GenBank/DDBJ whole genome shotgun (WGS) entry which is preliminary data.</text>
</comment>
<dbReference type="eggNOG" id="COG3437">
    <property type="taxonomic scope" value="Bacteria"/>
</dbReference>
<dbReference type="InterPro" id="IPR029150">
    <property type="entry name" value="dCache_3"/>
</dbReference>
<evidence type="ECO:0000256" key="1">
    <source>
        <dbReference type="ARBA" id="ARBA00004370"/>
    </source>
</evidence>
<keyword evidence="8" id="KW-0902">Two-component regulatory system</keyword>
<keyword evidence="9" id="KW-0472">Membrane</keyword>
<evidence type="ECO:0000259" key="10">
    <source>
        <dbReference type="PROSITE" id="PS50112"/>
    </source>
</evidence>
<accession>B6BKA8</accession>
<dbReference type="InterPro" id="IPR037522">
    <property type="entry name" value="HD_GYP_dom"/>
</dbReference>
<dbReference type="Pfam" id="PF13426">
    <property type="entry name" value="PAS_9"/>
    <property type="match status" value="2"/>
</dbReference>
<keyword evidence="3" id="KW-0808">Transferase</keyword>
<keyword evidence="14" id="KW-1185">Reference proteome</keyword>
<dbReference type="PROSITE" id="PS50113">
    <property type="entry name" value="PAC"/>
    <property type="match status" value="2"/>
</dbReference>
<dbReference type="EMBL" id="AFRZ01000001">
    <property type="protein sequence ID" value="EHP28961.1"/>
    <property type="molecule type" value="Genomic_DNA"/>
</dbReference>
<dbReference type="PROSITE" id="PS51832">
    <property type="entry name" value="HD_GYP"/>
    <property type="match status" value="1"/>
</dbReference>
<dbReference type="SMART" id="SM00471">
    <property type="entry name" value="HDc"/>
    <property type="match status" value="1"/>
</dbReference>
<evidence type="ECO:0000256" key="5">
    <source>
        <dbReference type="ARBA" id="ARBA00022777"/>
    </source>
</evidence>
<evidence type="ECO:0000313" key="13">
    <source>
        <dbReference type="EMBL" id="EHP28961.1"/>
    </source>
</evidence>
<feature type="domain" description="PAS" evidence="10">
    <location>
        <begin position="491"/>
        <end position="517"/>
    </location>
</feature>
<feature type="transmembrane region" description="Helical" evidence="9">
    <location>
        <begin position="12"/>
        <end position="29"/>
    </location>
</feature>
<dbReference type="GO" id="GO:0005524">
    <property type="term" value="F:ATP binding"/>
    <property type="evidence" value="ECO:0007669"/>
    <property type="project" value="UniProtKB-KW"/>
</dbReference>
<dbReference type="InterPro" id="IPR000014">
    <property type="entry name" value="PAS"/>
</dbReference>
<organism evidence="13 14">
    <name type="scientific">Sulfurimonas gotlandica (strain DSM 19862 / JCM 16533 / GD1)</name>
    <dbReference type="NCBI Taxonomy" id="929558"/>
    <lineage>
        <taxon>Bacteria</taxon>
        <taxon>Pseudomonadati</taxon>
        <taxon>Campylobacterota</taxon>
        <taxon>Epsilonproteobacteria</taxon>
        <taxon>Campylobacterales</taxon>
        <taxon>Sulfurimonadaceae</taxon>
        <taxon>Sulfurimonas</taxon>
    </lineage>
</organism>
<keyword evidence="9" id="KW-0812">Transmembrane</keyword>
<dbReference type="SUPFAM" id="SSF55785">
    <property type="entry name" value="PYP-like sensor domain (PAS domain)"/>
    <property type="match status" value="2"/>
</dbReference>
<dbReference type="PANTHER" id="PTHR45228:SF9">
    <property type="entry name" value="3'3'-CGAMP-SPECIFIC PHOSPHODIESTERASE 2"/>
    <property type="match status" value="1"/>
</dbReference>
<dbReference type="SUPFAM" id="SSF103190">
    <property type="entry name" value="Sensory domain-like"/>
    <property type="match status" value="1"/>
</dbReference>
<dbReference type="InterPro" id="IPR003607">
    <property type="entry name" value="HD/PDEase_dom"/>
</dbReference>
<dbReference type="InterPro" id="IPR000700">
    <property type="entry name" value="PAS-assoc_C"/>
</dbReference>
<dbReference type="SMART" id="SM00086">
    <property type="entry name" value="PAC"/>
    <property type="match status" value="2"/>
</dbReference>
<evidence type="ECO:0000256" key="8">
    <source>
        <dbReference type="ARBA" id="ARBA00023012"/>
    </source>
</evidence>
<keyword evidence="2" id="KW-0597">Phosphoprotein</keyword>
<feature type="domain" description="HD-GYP" evidence="12">
    <location>
        <begin position="596"/>
        <end position="793"/>
    </location>
</feature>
<feature type="domain" description="PAC" evidence="11">
    <location>
        <begin position="404"/>
        <end position="458"/>
    </location>
</feature>
<dbReference type="Gene3D" id="1.10.3210.10">
    <property type="entry name" value="Hypothetical protein af1432"/>
    <property type="match status" value="1"/>
</dbReference>
<dbReference type="InterPro" id="IPR035965">
    <property type="entry name" value="PAS-like_dom_sf"/>
</dbReference>
<keyword evidence="6 13" id="KW-0378">Hydrolase</keyword>
<dbReference type="Proteomes" id="UP000006431">
    <property type="component" value="Unassembled WGS sequence"/>
</dbReference>
<dbReference type="STRING" id="929558.SMGD1_0434"/>
<dbReference type="GO" id="GO:0004112">
    <property type="term" value="F:cyclic-nucleotide phosphodiesterase activity"/>
    <property type="evidence" value="ECO:0007669"/>
    <property type="project" value="UniProtKB-ARBA"/>
</dbReference>
<dbReference type="InterPro" id="IPR001610">
    <property type="entry name" value="PAC"/>
</dbReference>
<feature type="domain" description="PAS" evidence="10">
    <location>
        <begin position="334"/>
        <end position="378"/>
    </location>
</feature>
<dbReference type="Gene3D" id="3.30.450.20">
    <property type="entry name" value="PAS domain"/>
    <property type="match status" value="2"/>
</dbReference>
<gene>
    <name evidence="13" type="ORF">SMGD1_0434</name>
</gene>
<dbReference type="OrthoDB" id="9781223at2"/>
<dbReference type="PROSITE" id="PS50112">
    <property type="entry name" value="PAS"/>
    <property type="match status" value="2"/>
</dbReference>
<evidence type="ECO:0000259" key="12">
    <source>
        <dbReference type="PROSITE" id="PS51832"/>
    </source>
</evidence>
<evidence type="ECO:0000256" key="9">
    <source>
        <dbReference type="SAM" id="Phobius"/>
    </source>
</evidence>
<keyword evidence="4" id="KW-0547">Nucleotide-binding</keyword>
<dbReference type="PANTHER" id="PTHR45228">
    <property type="entry name" value="CYCLIC DI-GMP PHOSPHODIESTERASE TM_0186-RELATED"/>
    <property type="match status" value="1"/>
</dbReference>
<dbReference type="InterPro" id="IPR052020">
    <property type="entry name" value="Cyclic_di-GMP/3'3'-cGAMP_PDE"/>
</dbReference>
<feature type="transmembrane region" description="Helical" evidence="9">
    <location>
        <begin position="300"/>
        <end position="325"/>
    </location>
</feature>